<sequence length="382" mass="41433">MSFDFAARVQRVEPSATLAISNKAGELEEQGVDVVDLSVGEPDFPTPQNVVDAGQEAMDAGHTGYTSSNGIRELREAIAEKLRTDGIDADADEVIVTPGGKQALFETFQTLVDDGDEVVLLDPAWVSYEAMAKLSNGSLNRVDLAPYDFQLEPALEDLSEAVSDDTELLVVNSPSNPTGAVYSDAALEGVRDLAVEHDITVISDEIYKEITYDADLTSLASMEGMAERTVTINGFSKAYSMTGWRLGYLHAPEDLVSQAAKLHSHSVSCAVNFVQHAGVEAITNTDEAVTEMRDAFRERRDMLADLFAEHDVEVPVGDGAFYMMLPVDDDDTSWCERAIEEAHVATVPGSAFGSPGYARISYAASEERLREAVDRLAEHDLI</sequence>
<dbReference type="Pfam" id="PF00155">
    <property type="entry name" value="Aminotran_1_2"/>
    <property type="match status" value="1"/>
</dbReference>
<comment type="caution">
    <text evidence="9">The sequence shown here is derived from an EMBL/GenBank/DDBJ whole genome shotgun (WGS) entry which is preliminary data.</text>
</comment>
<dbReference type="InterPro" id="IPR015422">
    <property type="entry name" value="PyrdxlP-dep_Trfase_small"/>
</dbReference>
<comment type="cofactor">
    <cofactor evidence="1 7">
        <name>pyridoxal 5'-phosphate</name>
        <dbReference type="ChEBI" id="CHEBI:597326"/>
    </cofactor>
</comment>
<dbReference type="Proteomes" id="UP001254813">
    <property type="component" value="Unassembled WGS sequence"/>
</dbReference>
<keyword evidence="5 7" id="KW-0808">Transferase</keyword>
<organism evidence="9 10">
    <name type="scientific">Halogeometricum luteum</name>
    <dbReference type="NCBI Taxonomy" id="2950537"/>
    <lineage>
        <taxon>Archaea</taxon>
        <taxon>Methanobacteriati</taxon>
        <taxon>Methanobacteriota</taxon>
        <taxon>Stenosarchaea group</taxon>
        <taxon>Halobacteria</taxon>
        <taxon>Halobacteriales</taxon>
        <taxon>Haloferacaceae</taxon>
        <taxon>Halogeometricum</taxon>
    </lineage>
</organism>
<reference evidence="9 10" key="1">
    <citation type="submission" date="2022-06" db="EMBL/GenBank/DDBJ databases">
        <title>Halogeometricum sp. a new haloarchaeum isolate from saline soil.</title>
        <authorList>
            <person name="Strakova D."/>
            <person name="Galisteo C."/>
            <person name="Sanchez-Porro C."/>
            <person name="Ventosa A."/>
        </authorList>
    </citation>
    <scope>NUCLEOTIDE SEQUENCE [LARGE SCALE GENOMIC DNA]</scope>
    <source>
        <strain evidence="10">S3BR25-2</strain>
    </source>
</reference>
<evidence type="ECO:0000313" key="10">
    <source>
        <dbReference type="Proteomes" id="UP001254813"/>
    </source>
</evidence>
<dbReference type="PANTHER" id="PTHR46383">
    <property type="entry name" value="ASPARTATE AMINOTRANSFERASE"/>
    <property type="match status" value="1"/>
</dbReference>
<dbReference type="InterPro" id="IPR015424">
    <property type="entry name" value="PyrdxlP-dep_Trfase"/>
</dbReference>
<dbReference type="GO" id="GO:0008483">
    <property type="term" value="F:transaminase activity"/>
    <property type="evidence" value="ECO:0007669"/>
    <property type="project" value="UniProtKB-KW"/>
</dbReference>
<dbReference type="EMBL" id="JAMQOQ010000001">
    <property type="protein sequence ID" value="MDS0293218.1"/>
    <property type="molecule type" value="Genomic_DNA"/>
</dbReference>
<dbReference type="InterPro" id="IPR004838">
    <property type="entry name" value="NHTrfase_class1_PyrdxlP-BS"/>
</dbReference>
<evidence type="ECO:0000256" key="7">
    <source>
        <dbReference type="RuleBase" id="RU000481"/>
    </source>
</evidence>
<evidence type="ECO:0000313" key="9">
    <source>
        <dbReference type="EMBL" id="MDS0293218.1"/>
    </source>
</evidence>
<protein>
    <recommendedName>
        <fullName evidence="7">Aminotransferase</fullName>
        <ecNumber evidence="7">2.6.1.-</ecNumber>
    </recommendedName>
</protein>
<dbReference type="PROSITE" id="PS00105">
    <property type="entry name" value="AA_TRANSFER_CLASS_1"/>
    <property type="match status" value="1"/>
</dbReference>
<dbReference type="InterPro" id="IPR004839">
    <property type="entry name" value="Aminotransferase_I/II_large"/>
</dbReference>
<dbReference type="SUPFAM" id="SSF53383">
    <property type="entry name" value="PLP-dependent transferases"/>
    <property type="match status" value="1"/>
</dbReference>
<feature type="domain" description="Aminotransferase class I/classII large" evidence="8">
    <location>
        <begin position="33"/>
        <end position="376"/>
    </location>
</feature>
<evidence type="ECO:0000256" key="1">
    <source>
        <dbReference type="ARBA" id="ARBA00001933"/>
    </source>
</evidence>
<keyword evidence="4 7" id="KW-0032">Aminotransferase</keyword>
<dbReference type="PANTHER" id="PTHR46383:SF1">
    <property type="entry name" value="ASPARTATE AMINOTRANSFERASE"/>
    <property type="match status" value="1"/>
</dbReference>
<accession>A0ABU2FYV1</accession>
<keyword evidence="10" id="KW-1185">Reference proteome</keyword>
<dbReference type="Gene3D" id="3.40.640.10">
    <property type="entry name" value="Type I PLP-dependent aspartate aminotransferase-like (Major domain)"/>
    <property type="match status" value="1"/>
</dbReference>
<evidence type="ECO:0000256" key="2">
    <source>
        <dbReference type="ARBA" id="ARBA00007441"/>
    </source>
</evidence>
<dbReference type="EC" id="2.6.1.-" evidence="7"/>
<evidence type="ECO:0000259" key="8">
    <source>
        <dbReference type="Pfam" id="PF00155"/>
    </source>
</evidence>
<name>A0ABU2FYV1_9EURY</name>
<dbReference type="Gene3D" id="3.90.1150.10">
    <property type="entry name" value="Aspartate Aminotransferase, domain 1"/>
    <property type="match status" value="1"/>
</dbReference>
<dbReference type="RefSeq" id="WP_310927038.1">
    <property type="nucleotide sequence ID" value="NZ_JAMQOQ010000001.1"/>
</dbReference>
<evidence type="ECO:0000256" key="5">
    <source>
        <dbReference type="ARBA" id="ARBA00022679"/>
    </source>
</evidence>
<keyword evidence="6" id="KW-0663">Pyridoxal phosphate</keyword>
<evidence type="ECO:0000256" key="4">
    <source>
        <dbReference type="ARBA" id="ARBA00022576"/>
    </source>
</evidence>
<gene>
    <name evidence="9" type="ORF">NDI79_03405</name>
</gene>
<dbReference type="CDD" id="cd00609">
    <property type="entry name" value="AAT_like"/>
    <property type="match status" value="1"/>
</dbReference>
<evidence type="ECO:0000256" key="3">
    <source>
        <dbReference type="ARBA" id="ARBA00011738"/>
    </source>
</evidence>
<dbReference type="InterPro" id="IPR050596">
    <property type="entry name" value="AspAT/PAT-like"/>
</dbReference>
<dbReference type="InterPro" id="IPR015421">
    <property type="entry name" value="PyrdxlP-dep_Trfase_major"/>
</dbReference>
<comment type="similarity">
    <text evidence="2 7">Belongs to the class-I pyridoxal-phosphate-dependent aminotransferase family.</text>
</comment>
<proteinExistence type="inferred from homology"/>
<evidence type="ECO:0000256" key="6">
    <source>
        <dbReference type="ARBA" id="ARBA00022898"/>
    </source>
</evidence>
<comment type="subunit">
    <text evidence="3">Homodimer.</text>
</comment>